<feature type="transmembrane region" description="Helical" evidence="2">
    <location>
        <begin position="40"/>
        <end position="63"/>
    </location>
</feature>
<keyword evidence="2" id="KW-0472">Membrane</keyword>
<name>A0A2T3ACR3_9PEZI</name>
<dbReference type="OrthoDB" id="5287295at2759"/>
<reference evidence="3 4" key="1">
    <citation type="journal article" date="2018" name="Mycol. Prog.">
        <title>Coniella lustricola, a new species from submerged detritus.</title>
        <authorList>
            <person name="Raudabaugh D.B."/>
            <person name="Iturriaga T."/>
            <person name="Carver A."/>
            <person name="Mondo S."/>
            <person name="Pangilinan J."/>
            <person name="Lipzen A."/>
            <person name="He G."/>
            <person name="Amirebrahimi M."/>
            <person name="Grigoriev I.V."/>
            <person name="Miller A.N."/>
        </authorList>
    </citation>
    <scope>NUCLEOTIDE SEQUENCE [LARGE SCALE GENOMIC DNA]</scope>
    <source>
        <strain evidence="3 4">B22-T-1</strain>
    </source>
</reference>
<accession>A0A2T3ACR3</accession>
<sequence>MSQLPPGALPTAIAVLIYALVCLFSNVLMLWLVWTSRQSFSYIGCICIATLICVTANIGQQIYDNLYWVQVMNQRYLHIKSDPNNPMTSYSSGLSGAEFYFWLIRVTAENIAASLGCVWALSLAQAVYGFANNADWLVINRWGKAVAIVLPLANVILILTPWVQGSFVGFTILVAIPYFGSIAGGAAGLLLILTKYIKTRRELKKWEVATHVDGRTTWRSFRLADDDTGGTPSVAHSTGIYDNWLITRFSIAFAFLCIFEMDSIVIALTNRNTVLAQALDSAPNLSASHARAVFALFIPSAFASLLTLFTFGTTRHCRSIIYRTFVPRPWQKQVDTESTGVEPRPTILSAGGTMSSDGGDLGVRFADRGSWAAGVRLSGSIALQELGSSRESASDRISVASSKSSVAGAGRNWPLASLNEVHEPPPPAVTRETTYPI</sequence>
<feature type="transmembrane region" description="Helical" evidence="2">
    <location>
        <begin position="12"/>
        <end position="33"/>
    </location>
</feature>
<feature type="transmembrane region" description="Helical" evidence="2">
    <location>
        <begin position="289"/>
        <end position="311"/>
    </location>
</feature>
<feature type="transmembrane region" description="Helical" evidence="2">
    <location>
        <begin position="142"/>
        <end position="163"/>
    </location>
</feature>
<protein>
    <submittedName>
        <fullName evidence="3">Uncharacterized protein</fullName>
    </submittedName>
</protein>
<evidence type="ECO:0000313" key="3">
    <source>
        <dbReference type="EMBL" id="PSR92049.1"/>
    </source>
</evidence>
<evidence type="ECO:0000256" key="2">
    <source>
        <dbReference type="SAM" id="Phobius"/>
    </source>
</evidence>
<keyword evidence="2" id="KW-0812">Transmembrane</keyword>
<feature type="transmembrane region" description="Helical" evidence="2">
    <location>
        <begin position="169"/>
        <end position="193"/>
    </location>
</feature>
<feature type="region of interest" description="Disordered" evidence="1">
    <location>
        <begin position="336"/>
        <end position="355"/>
    </location>
</feature>
<feature type="transmembrane region" description="Helical" evidence="2">
    <location>
        <begin position="249"/>
        <end position="269"/>
    </location>
</feature>
<dbReference type="AlphaFoldDB" id="A0A2T3ACR3"/>
<evidence type="ECO:0000256" key="1">
    <source>
        <dbReference type="SAM" id="MobiDB-lite"/>
    </source>
</evidence>
<proteinExistence type="predicted"/>
<dbReference type="InParanoid" id="A0A2T3ACR3"/>
<dbReference type="EMBL" id="KZ678411">
    <property type="protein sequence ID" value="PSR92049.1"/>
    <property type="molecule type" value="Genomic_DNA"/>
</dbReference>
<keyword evidence="2" id="KW-1133">Transmembrane helix</keyword>
<dbReference type="Proteomes" id="UP000241462">
    <property type="component" value="Unassembled WGS sequence"/>
</dbReference>
<feature type="region of interest" description="Disordered" evidence="1">
    <location>
        <begin position="415"/>
        <end position="437"/>
    </location>
</feature>
<gene>
    <name evidence="3" type="ORF">BD289DRAFT_196596</name>
</gene>
<keyword evidence="4" id="KW-1185">Reference proteome</keyword>
<feature type="transmembrane region" description="Helical" evidence="2">
    <location>
        <begin position="111"/>
        <end position="130"/>
    </location>
</feature>
<organism evidence="3 4">
    <name type="scientific">Coniella lustricola</name>
    <dbReference type="NCBI Taxonomy" id="2025994"/>
    <lineage>
        <taxon>Eukaryota</taxon>
        <taxon>Fungi</taxon>
        <taxon>Dikarya</taxon>
        <taxon>Ascomycota</taxon>
        <taxon>Pezizomycotina</taxon>
        <taxon>Sordariomycetes</taxon>
        <taxon>Sordariomycetidae</taxon>
        <taxon>Diaporthales</taxon>
        <taxon>Schizoparmaceae</taxon>
        <taxon>Coniella</taxon>
    </lineage>
</organism>
<evidence type="ECO:0000313" key="4">
    <source>
        <dbReference type="Proteomes" id="UP000241462"/>
    </source>
</evidence>